<evidence type="ECO:0000313" key="3">
    <source>
        <dbReference type="Proteomes" id="UP000316256"/>
    </source>
</evidence>
<name>A0A541B0F4_9NOCA</name>
<evidence type="ECO:0000313" key="2">
    <source>
        <dbReference type="EMBL" id="TQF65801.1"/>
    </source>
</evidence>
<evidence type="ECO:0000256" key="1">
    <source>
        <dbReference type="SAM" id="MobiDB-lite"/>
    </source>
</evidence>
<protein>
    <submittedName>
        <fullName evidence="2">Uncharacterized protein</fullName>
    </submittedName>
</protein>
<dbReference type="RefSeq" id="WP_142102750.1">
    <property type="nucleotide sequence ID" value="NZ_VIGH01000010.1"/>
</dbReference>
<proteinExistence type="predicted"/>
<feature type="region of interest" description="Disordered" evidence="1">
    <location>
        <begin position="37"/>
        <end position="79"/>
    </location>
</feature>
<organism evidence="2 3">
    <name type="scientific">Rhodococcus spelaei</name>
    <dbReference type="NCBI Taxonomy" id="2546320"/>
    <lineage>
        <taxon>Bacteria</taxon>
        <taxon>Bacillati</taxon>
        <taxon>Actinomycetota</taxon>
        <taxon>Actinomycetes</taxon>
        <taxon>Mycobacteriales</taxon>
        <taxon>Nocardiaceae</taxon>
        <taxon>Rhodococcus</taxon>
    </lineage>
</organism>
<gene>
    <name evidence="2" type="ORF">FK531_20460</name>
</gene>
<dbReference type="AlphaFoldDB" id="A0A541B0F4"/>
<feature type="compositionally biased region" description="Low complexity" evidence="1">
    <location>
        <begin position="38"/>
        <end position="57"/>
    </location>
</feature>
<dbReference type="Proteomes" id="UP000316256">
    <property type="component" value="Unassembled WGS sequence"/>
</dbReference>
<reference evidence="2 3" key="1">
    <citation type="submission" date="2019-06" db="EMBL/GenBank/DDBJ databases">
        <title>Rhodococcus spaelei sp. nov., isolated from a cave.</title>
        <authorList>
            <person name="Lee S.D."/>
        </authorList>
    </citation>
    <scope>NUCLEOTIDE SEQUENCE [LARGE SCALE GENOMIC DNA]</scope>
    <source>
        <strain evidence="2 3">C9-5</strain>
    </source>
</reference>
<keyword evidence="3" id="KW-1185">Reference proteome</keyword>
<comment type="caution">
    <text evidence="2">The sequence shown here is derived from an EMBL/GenBank/DDBJ whole genome shotgun (WGS) entry which is preliminary data.</text>
</comment>
<dbReference type="EMBL" id="VIGH01000010">
    <property type="protein sequence ID" value="TQF65801.1"/>
    <property type="molecule type" value="Genomic_DNA"/>
</dbReference>
<sequence>MTRTTQEIFDHAAEFAKRFESTPTDETELAELGDACEESVATDATDATDASEPSDATEAVDAVEPSEAPDATDADDLEPTPLAILRAAARAHAQAEKDLADSLAAARDAGYSWSAIVAALGTSGESLRQLREAAAN</sequence>
<accession>A0A541B0F4</accession>